<proteinExistence type="predicted"/>
<dbReference type="Gramene" id="mRNA:HanXRQr2_Chr13g0571641">
    <property type="protein sequence ID" value="CDS:HanXRQr2_Chr13g0571641.1"/>
    <property type="gene ID" value="HanXRQr2_Chr13g0571641"/>
</dbReference>
<sequence>MRARSSSQVCASATSAPLSRITPFHHVRARFSNTLEANSTLRSFGHCTCLNVLSILSNHCRSAVAPCDPENLSGFAELKFLKLHGALLLLLLLLYSSWIWVTMPGSTAAIC</sequence>
<protein>
    <submittedName>
        <fullName evidence="2">Uncharacterized protein</fullName>
    </submittedName>
</protein>
<gene>
    <name evidence="2" type="ORF">HanXRQr2_Chr13g0571641</name>
</gene>
<evidence type="ECO:0000313" key="2">
    <source>
        <dbReference type="EMBL" id="KAF5772001.1"/>
    </source>
</evidence>
<keyword evidence="1" id="KW-0472">Membrane</keyword>
<keyword evidence="1" id="KW-0812">Transmembrane</keyword>
<evidence type="ECO:0000313" key="3">
    <source>
        <dbReference type="Proteomes" id="UP000215914"/>
    </source>
</evidence>
<dbReference type="AlphaFoldDB" id="A0A9K3HAB4"/>
<keyword evidence="3" id="KW-1185">Reference proteome</keyword>
<comment type="caution">
    <text evidence="2">The sequence shown here is derived from an EMBL/GenBank/DDBJ whole genome shotgun (WGS) entry which is preliminary data.</text>
</comment>
<reference evidence="2" key="1">
    <citation type="journal article" date="2017" name="Nature">
        <title>The sunflower genome provides insights into oil metabolism, flowering and Asterid evolution.</title>
        <authorList>
            <person name="Badouin H."/>
            <person name="Gouzy J."/>
            <person name="Grassa C.J."/>
            <person name="Murat F."/>
            <person name="Staton S.E."/>
            <person name="Cottret L."/>
            <person name="Lelandais-Briere C."/>
            <person name="Owens G.L."/>
            <person name="Carrere S."/>
            <person name="Mayjonade B."/>
            <person name="Legrand L."/>
            <person name="Gill N."/>
            <person name="Kane N.C."/>
            <person name="Bowers J.E."/>
            <person name="Hubner S."/>
            <person name="Bellec A."/>
            <person name="Berard A."/>
            <person name="Berges H."/>
            <person name="Blanchet N."/>
            <person name="Boniface M.C."/>
            <person name="Brunel D."/>
            <person name="Catrice O."/>
            <person name="Chaidir N."/>
            <person name="Claudel C."/>
            <person name="Donnadieu C."/>
            <person name="Faraut T."/>
            <person name="Fievet G."/>
            <person name="Helmstetter N."/>
            <person name="King M."/>
            <person name="Knapp S.J."/>
            <person name="Lai Z."/>
            <person name="Le Paslier M.C."/>
            <person name="Lippi Y."/>
            <person name="Lorenzon L."/>
            <person name="Mandel J.R."/>
            <person name="Marage G."/>
            <person name="Marchand G."/>
            <person name="Marquand E."/>
            <person name="Bret-Mestries E."/>
            <person name="Morien E."/>
            <person name="Nambeesan S."/>
            <person name="Nguyen T."/>
            <person name="Pegot-Espagnet P."/>
            <person name="Pouilly N."/>
            <person name="Raftis F."/>
            <person name="Sallet E."/>
            <person name="Schiex T."/>
            <person name="Thomas J."/>
            <person name="Vandecasteele C."/>
            <person name="Vares D."/>
            <person name="Vear F."/>
            <person name="Vautrin S."/>
            <person name="Crespi M."/>
            <person name="Mangin B."/>
            <person name="Burke J.M."/>
            <person name="Salse J."/>
            <person name="Munos S."/>
            <person name="Vincourt P."/>
            <person name="Rieseberg L.H."/>
            <person name="Langlade N.B."/>
        </authorList>
    </citation>
    <scope>NUCLEOTIDE SEQUENCE</scope>
    <source>
        <tissue evidence="2">Leaves</tissue>
    </source>
</reference>
<organism evidence="2 3">
    <name type="scientific">Helianthus annuus</name>
    <name type="common">Common sunflower</name>
    <dbReference type="NCBI Taxonomy" id="4232"/>
    <lineage>
        <taxon>Eukaryota</taxon>
        <taxon>Viridiplantae</taxon>
        <taxon>Streptophyta</taxon>
        <taxon>Embryophyta</taxon>
        <taxon>Tracheophyta</taxon>
        <taxon>Spermatophyta</taxon>
        <taxon>Magnoliopsida</taxon>
        <taxon>eudicotyledons</taxon>
        <taxon>Gunneridae</taxon>
        <taxon>Pentapetalae</taxon>
        <taxon>asterids</taxon>
        <taxon>campanulids</taxon>
        <taxon>Asterales</taxon>
        <taxon>Asteraceae</taxon>
        <taxon>Asteroideae</taxon>
        <taxon>Heliantheae alliance</taxon>
        <taxon>Heliantheae</taxon>
        <taxon>Helianthus</taxon>
    </lineage>
</organism>
<keyword evidence="1" id="KW-1133">Transmembrane helix</keyword>
<dbReference type="Proteomes" id="UP000215914">
    <property type="component" value="Unassembled WGS sequence"/>
</dbReference>
<dbReference type="EMBL" id="MNCJ02000328">
    <property type="protein sequence ID" value="KAF5772001.1"/>
    <property type="molecule type" value="Genomic_DNA"/>
</dbReference>
<evidence type="ECO:0000256" key="1">
    <source>
        <dbReference type="SAM" id="Phobius"/>
    </source>
</evidence>
<reference evidence="2" key="2">
    <citation type="submission" date="2020-06" db="EMBL/GenBank/DDBJ databases">
        <title>Helianthus annuus Genome sequencing and assembly Release 2.</title>
        <authorList>
            <person name="Gouzy J."/>
            <person name="Langlade N."/>
            <person name="Munos S."/>
        </authorList>
    </citation>
    <scope>NUCLEOTIDE SEQUENCE</scope>
    <source>
        <tissue evidence="2">Leaves</tissue>
    </source>
</reference>
<name>A0A9K3HAB4_HELAN</name>
<feature type="transmembrane region" description="Helical" evidence="1">
    <location>
        <begin position="80"/>
        <end position="101"/>
    </location>
</feature>
<accession>A0A9K3HAB4</accession>